<gene>
    <name evidence="1" type="ORF">M378DRAFT_16534</name>
</gene>
<evidence type="ECO:0000313" key="2">
    <source>
        <dbReference type="Proteomes" id="UP000054549"/>
    </source>
</evidence>
<dbReference type="HOGENOM" id="CLU_2372311_0_0_1"/>
<protein>
    <submittedName>
        <fullName evidence="1">Uncharacterized protein</fullName>
    </submittedName>
</protein>
<sequence length="95" mass="10386">MALHIATTCGLDTSQEADDVVAQLPDELKDPPYQKAYAVGINVYSGPSWLGENAATKWMLTWEDLNGHIELRYTPKIQLGGSGHCKHGKTSPFSL</sequence>
<reference evidence="1 2" key="1">
    <citation type="submission" date="2014-04" db="EMBL/GenBank/DDBJ databases">
        <title>Evolutionary Origins and Diversification of the Mycorrhizal Mutualists.</title>
        <authorList>
            <consortium name="DOE Joint Genome Institute"/>
            <consortium name="Mycorrhizal Genomics Consortium"/>
            <person name="Kohler A."/>
            <person name="Kuo A."/>
            <person name="Nagy L.G."/>
            <person name="Floudas D."/>
            <person name="Copeland A."/>
            <person name="Barry K.W."/>
            <person name="Cichocki N."/>
            <person name="Veneault-Fourrey C."/>
            <person name="LaButti K."/>
            <person name="Lindquist E.A."/>
            <person name="Lipzen A."/>
            <person name="Lundell T."/>
            <person name="Morin E."/>
            <person name="Murat C."/>
            <person name="Riley R."/>
            <person name="Ohm R."/>
            <person name="Sun H."/>
            <person name="Tunlid A."/>
            <person name="Henrissat B."/>
            <person name="Grigoriev I.V."/>
            <person name="Hibbett D.S."/>
            <person name="Martin F."/>
        </authorList>
    </citation>
    <scope>NUCLEOTIDE SEQUENCE [LARGE SCALE GENOMIC DNA]</scope>
    <source>
        <strain evidence="1 2">Koide BX008</strain>
    </source>
</reference>
<evidence type="ECO:0000313" key="1">
    <source>
        <dbReference type="EMBL" id="KIL57031.1"/>
    </source>
</evidence>
<dbReference type="Proteomes" id="UP000054549">
    <property type="component" value="Unassembled WGS sequence"/>
</dbReference>
<dbReference type="InParanoid" id="A0A0C2WK34"/>
<accession>A0A0C2WK34</accession>
<keyword evidence="2" id="KW-1185">Reference proteome</keyword>
<proteinExistence type="predicted"/>
<name>A0A0C2WK34_AMAMK</name>
<organism evidence="1 2">
    <name type="scientific">Amanita muscaria (strain Koide BX008)</name>
    <dbReference type="NCBI Taxonomy" id="946122"/>
    <lineage>
        <taxon>Eukaryota</taxon>
        <taxon>Fungi</taxon>
        <taxon>Dikarya</taxon>
        <taxon>Basidiomycota</taxon>
        <taxon>Agaricomycotina</taxon>
        <taxon>Agaricomycetes</taxon>
        <taxon>Agaricomycetidae</taxon>
        <taxon>Agaricales</taxon>
        <taxon>Pluteineae</taxon>
        <taxon>Amanitaceae</taxon>
        <taxon>Amanita</taxon>
    </lineage>
</organism>
<dbReference type="EMBL" id="KN818386">
    <property type="protein sequence ID" value="KIL57031.1"/>
    <property type="molecule type" value="Genomic_DNA"/>
</dbReference>
<dbReference type="AlphaFoldDB" id="A0A0C2WK34"/>